<protein>
    <submittedName>
        <fullName evidence="4">PQQ-binding-like beta-propeller repeat protein</fullName>
    </submittedName>
</protein>
<feature type="region of interest" description="Disordered" evidence="1">
    <location>
        <begin position="53"/>
        <end position="81"/>
    </location>
</feature>
<dbReference type="SUPFAM" id="SSF50998">
    <property type="entry name" value="Quinoprotein alcohol dehydrogenase-like"/>
    <property type="match status" value="1"/>
</dbReference>
<dbReference type="InterPro" id="IPR011047">
    <property type="entry name" value="Quinoprotein_ADH-like_sf"/>
</dbReference>
<dbReference type="EMBL" id="JBHTJO010000001">
    <property type="protein sequence ID" value="MFD0986919.1"/>
    <property type="molecule type" value="Genomic_DNA"/>
</dbReference>
<dbReference type="SMART" id="SM00564">
    <property type="entry name" value="PQQ"/>
    <property type="match status" value="6"/>
</dbReference>
<organism evidence="4 5">
    <name type="scientific">Methyloligella solikamskensis</name>
    <dbReference type="NCBI Taxonomy" id="1177756"/>
    <lineage>
        <taxon>Bacteria</taxon>
        <taxon>Pseudomonadati</taxon>
        <taxon>Pseudomonadota</taxon>
        <taxon>Alphaproteobacteria</taxon>
        <taxon>Hyphomicrobiales</taxon>
        <taxon>Hyphomicrobiaceae</taxon>
        <taxon>Methyloligella</taxon>
    </lineage>
</organism>
<comment type="caution">
    <text evidence="4">The sequence shown here is derived from an EMBL/GenBank/DDBJ whole genome shotgun (WGS) entry which is preliminary data.</text>
</comment>
<feature type="domain" description="Pyrrolo-quinoline quinone repeat" evidence="3">
    <location>
        <begin position="130"/>
        <end position="365"/>
    </location>
</feature>
<dbReference type="Pfam" id="PF13360">
    <property type="entry name" value="PQQ_2"/>
    <property type="match status" value="2"/>
</dbReference>
<sequence>MRRKIGAHGKSALKLALASSFVIGLAACGASSLNPFEKEEAKLPGERIAVIPDKDYQPETSRSVSIPGARTNSAWPQPGGSASNSLGNLALSGNLTKRWQVSVGEGSSKRGRLSAVPIASGDRIFTLDAEGNVSAFSASSGAKIWAATTTPPNESGSEGFGGGLAMDSGRIYATTGFGTVVAFDAGSGAVVWTTRTGKPIRSSPTVSDGKIFFVSTDSVIHCLNANTGAEIWKKRGLPEPASLLSNVSPAVSSGVVVAPFPSGDLGAYQASNGKQKWTESLTSRAANTASGVLADPARPVIDRGIVFGVSHGGRMAATSLSSGSRSWSKPIASTQMPWLAGGTVFVVDVHGKLLALSRSNGAINWVSELPKASRWSGPVLAGGRLWLVSSAGLLIGADARTGQIATEINLGQAVLIAPIVVSGRMYILTDEAELIALG</sequence>
<evidence type="ECO:0000256" key="1">
    <source>
        <dbReference type="SAM" id="MobiDB-lite"/>
    </source>
</evidence>
<dbReference type="InterPro" id="IPR015943">
    <property type="entry name" value="WD40/YVTN_repeat-like_dom_sf"/>
</dbReference>
<accession>A0ABW3J9J0</accession>
<keyword evidence="5" id="KW-1185">Reference proteome</keyword>
<evidence type="ECO:0000313" key="5">
    <source>
        <dbReference type="Proteomes" id="UP001597102"/>
    </source>
</evidence>
<feature type="chain" id="PRO_5047462280" evidence="2">
    <location>
        <begin position="27"/>
        <end position="438"/>
    </location>
</feature>
<dbReference type="PANTHER" id="PTHR34512">
    <property type="entry name" value="CELL SURFACE PROTEIN"/>
    <property type="match status" value="1"/>
</dbReference>
<dbReference type="InterPro" id="IPR002372">
    <property type="entry name" value="PQQ_rpt_dom"/>
</dbReference>
<dbReference type="PANTHER" id="PTHR34512:SF30">
    <property type="entry name" value="OUTER MEMBRANE PROTEIN ASSEMBLY FACTOR BAMB"/>
    <property type="match status" value="1"/>
</dbReference>
<feature type="compositionally biased region" description="Polar residues" evidence="1">
    <location>
        <begin position="58"/>
        <end position="75"/>
    </location>
</feature>
<dbReference type="RefSeq" id="WP_379087934.1">
    <property type="nucleotide sequence ID" value="NZ_JBHTJO010000001.1"/>
</dbReference>
<name>A0ABW3J9J0_9HYPH</name>
<feature type="signal peptide" evidence="2">
    <location>
        <begin position="1"/>
        <end position="26"/>
    </location>
</feature>
<evidence type="ECO:0000256" key="2">
    <source>
        <dbReference type="SAM" id="SignalP"/>
    </source>
</evidence>
<proteinExistence type="predicted"/>
<dbReference type="Proteomes" id="UP001597102">
    <property type="component" value="Unassembled WGS sequence"/>
</dbReference>
<evidence type="ECO:0000313" key="4">
    <source>
        <dbReference type="EMBL" id="MFD0986919.1"/>
    </source>
</evidence>
<evidence type="ECO:0000259" key="3">
    <source>
        <dbReference type="Pfam" id="PF13360"/>
    </source>
</evidence>
<dbReference type="InterPro" id="IPR018391">
    <property type="entry name" value="PQQ_b-propeller_rpt"/>
</dbReference>
<reference evidence="5" key="1">
    <citation type="journal article" date="2019" name="Int. J. Syst. Evol. Microbiol.">
        <title>The Global Catalogue of Microorganisms (GCM) 10K type strain sequencing project: providing services to taxonomists for standard genome sequencing and annotation.</title>
        <authorList>
            <consortium name="The Broad Institute Genomics Platform"/>
            <consortium name="The Broad Institute Genome Sequencing Center for Infectious Disease"/>
            <person name="Wu L."/>
            <person name="Ma J."/>
        </authorList>
    </citation>
    <scope>NUCLEOTIDE SEQUENCE [LARGE SCALE GENOMIC DNA]</scope>
    <source>
        <strain evidence="5">CCUG 61697</strain>
    </source>
</reference>
<keyword evidence="2" id="KW-0732">Signal</keyword>
<feature type="domain" description="Pyrrolo-quinoline quinone repeat" evidence="3">
    <location>
        <begin position="374"/>
        <end position="437"/>
    </location>
</feature>
<dbReference type="Gene3D" id="2.130.10.10">
    <property type="entry name" value="YVTN repeat-like/Quinoprotein amine dehydrogenase"/>
    <property type="match status" value="1"/>
</dbReference>
<dbReference type="PROSITE" id="PS51257">
    <property type="entry name" value="PROKAR_LIPOPROTEIN"/>
    <property type="match status" value="1"/>
</dbReference>
<gene>
    <name evidence="4" type="ORF">ACFQ2F_07380</name>
</gene>